<sequence length="338" mass="37881">MTSSKLSEVLENGPWTLEDLHSLSEAMKAMGFMQHTGIEIEKQWPPSRAKRAALDLVPSPPPPPPVARDLLPSRDAVAAPANDPPIARSTPPNLTGQQMSVPEPVTVHCNGNMPEKDFKKCSRIMSLCKNVIQKTLVDAAEAHGIQPTEALKDMGGWIKAYMDFPFPFFNYVDFQQNKIVNRKFSLKADADVVHSILNIKNVPDLKDAVIKALKKSDNSLATYEGKDQKFNYFGIITTYNEDEISLRVVSFSMNMKETSVRALCGGMESCVLDCEYVTYQFEADKYMMMKMQDKVGDKELDFIAEKFLDTINAFLTEEIARWKENVMAVIAQLKPKSG</sequence>
<feature type="region of interest" description="Disordered" evidence="1">
    <location>
        <begin position="49"/>
        <end position="100"/>
    </location>
</feature>
<accession>A0A8J4B9Z6</accession>
<organism evidence="2 3">
    <name type="scientific">Volvox africanus</name>
    <dbReference type="NCBI Taxonomy" id="51714"/>
    <lineage>
        <taxon>Eukaryota</taxon>
        <taxon>Viridiplantae</taxon>
        <taxon>Chlorophyta</taxon>
        <taxon>core chlorophytes</taxon>
        <taxon>Chlorophyceae</taxon>
        <taxon>CS clade</taxon>
        <taxon>Chlamydomonadales</taxon>
        <taxon>Volvocaceae</taxon>
        <taxon>Volvox</taxon>
    </lineage>
</organism>
<evidence type="ECO:0000256" key="1">
    <source>
        <dbReference type="SAM" id="MobiDB-lite"/>
    </source>
</evidence>
<dbReference type="AlphaFoldDB" id="A0A8J4B9Z6"/>
<reference evidence="2" key="1">
    <citation type="journal article" date="2021" name="Proc. Natl. Acad. Sci. U.S.A.">
        <title>Three genomes in the algal genus Volvox reveal the fate of a haploid sex-determining region after a transition to homothallism.</title>
        <authorList>
            <person name="Yamamoto K."/>
            <person name="Hamaji T."/>
            <person name="Kawai-Toyooka H."/>
            <person name="Matsuzaki R."/>
            <person name="Takahashi F."/>
            <person name="Nishimura Y."/>
            <person name="Kawachi M."/>
            <person name="Noguchi H."/>
            <person name="Minakuchi Y."/>
            <person name="Umen J.G."/>
            <person name="Toyoda A."/>
            <person name="Nozaki H."/>
        </authorList>
    </citation>
    <scope>NUCLEOTIDE SEQUENCE</scope>
    <source>
        <strain evidence="2">NIES-3780</strain>
    </source>
</reference>
<evidence type="ECO:0000313" key="3">
    <source>
        <dbReference type="Proteomes" id="UP000747399"/>
    </source>
</evidence>
<keyword evidence="3" id="KW-1185">Reference proteome</keyword>
<feature type="compositionally biased region" description="Polar residues" evidence="1">
    <location>
        <begin position="90"/>
        <end position="100"/>
    </location>
</feature>
<protein>
    <submittedName>
        <fullName evidence="2">Uncharacterized protein</fullName>
    </submittedName>
</protein>
<dbReference type="Proteomes" id="UP000747399">
    <property type="component" value="Unassembled WGS sequence"/>
</dbReference>
<dbReference type="EMBL" id="BNCO01000026">
    <property type="protein sequence ID" value="GIL57089.1"/>
    <property type="molecule type" value="Genomic_DNA"/>
</dbReference>
<evidence type="ECO:0000313" key="2">
    <source>
        <dbReference type="EMBL" id="GIL57089.1"/>
    </source>
</evidence>
<comment type="caution">
    <text evidence="2">The sequence shown here is derived from an EMBL/GenBank/DDBJ whole genome shotgun (WGS) entry which is preliminary data.</text>
</comment>
<proteinExistence type="predicted"/>
<gene>
    <name evidence="2" type="ORF">Vafri_12368</name>
</gene>
<name>A0A8J4B9Z6_9CHLO</name>